<evidence type="ECO:0000259" key="3">
    <source>
        <dbReference type="SMART" id="SM00460"/>
    </source>
</evidence>
<dbReference type="RefSeq" id="WP_195173061.1">
    <property type="nucleotide sequence ID" value="NZ_CP062983.1"/>
</dbReference>
<keyword evidence="5" id="KW-1185">Reference proteome</keyword>
<name>A0A7S8EE17_9CHLR</name>
<keyword evidence="2" id="KW-1133">Transmembrane helix</keyword>
<feature type="region of interest" description="Disordered" evidence="1">
    <location>
        <begin position="595"/>
        <end position="666"/>
    </location>
</feature>
<gene>
    <name evidence="4" type="ORF">G4Y79_11705</name>
</gene>
<feature type="transmembrane region" description="Helical" evidence="2">
    <location>
        <begin position="28"/>
        <end position="46"/>
    </location>
</feature>
<feature type="transmembrane region" description="Helical" evidence="2">
    <location>
        <begin position="689"/>
        <end position="718"/>
    </location>
</feature>
<dbReference type="PANTHER" id="PTHR42736">
    <property type="entry name" value="PROTEIN-GLUTAMINE GAMMA-GLUTAMYLTRANSFERASE"/>
    <property type="match status" value="1"/>
</dbReference>
<feature type="transmembrane region" description="Helical" evidence="2">
    <location>
        <begin position="160"/>
        <end position="178"/>
    </location>
</feature>
<proteinExistence type="predicted"/>
<dbReference type="Pfam" id="PF11992">
    <property type="entry name" value="TgpA_N"/>
    <property type="match status" value="1"/>
</dbReference>
<dbReference type="InterPro" id="IPR052901">
    <property type="entry name" value="Bact_TGase-like"/>
</dbReference>
<dbReference type="InterPro" id="IPR038765">
    <property type="entry name" value="Papain-like_cys_pep_sf"/>
</dbReference>
<evidence type="ECO:0000256" key="1">
    <source>
        <dbReference type="SAM" id="MobiDB-lite"/>
    </source>
</evidence>
<feature type="transmembrane region" description="Helical" evidence="2">
    <location>
        <begin position="225"/>
        <end position="244"/>
    </location>
</feature>
<dbReference type="EMBL" id="CP062983">
    <property type="protein sequence ID" value="QPC84998.1"/>
    <property type="molecule type" value="Genomic_DNA"/>
</dbReference>
<dbReference type="SUPFAM" id="SSF54001">
    <property type="entry name" value="Cysteine proteinases"/>
    <property type="match status" value="1"/>
</dbReference>
<feature type="transmembrane region" description="Helical" evidence="2">
    <location>
        <begin position="132"/>
        <end position="148"/>
    </location>
</feature>
<evidence type="ECO:0000313" key="5">
    <source>
        <dbReference type="Proteomes" id="UP000594468"/>
    </source>
</evidence>
<evidence type="ECO:0000256" key="2">
    <source>
        <dbReference type="SAM" id="Phobius"/>
    </source>
</evidence>
<dbReference type="KEGG" id="pmet:G4Y79_11705"/>
<dbReference type="InterPro" id="IPR002931">
    <property type="entry name" value="Transglutaminase-like"/>
</dbReference>
<accession>A0A7S8EE17</accession>
<reference evidence="4 5" key="1">
    <citation type="submission" date="2020-02" db="EMBL/GenBank/DDBJ databases">
        <authorList>
            <person name="Zheng R.K."/>
            <person name="Sun C.M."/>
        </authorList>
    </citation>
    <scope>NUCLEOTIDE SEQUENCE [LARGE SCALE GENOMIC DNA]</scope>
    <source>
        <strain evidence="5">rifampicinis</strain>
    </source>
</reference>
<dbReference type="AlphaFoldDB" id="A0A7S8EE17"/>
<feature type="transmembrane region" description="Helical" evidence="2">
    <location>
        <begin position="52"/>
        <end position="72"/>
    </location>
</feature>
<feature type="transmembrane region" description="Helical" evidence="2">
    <location>
        <begin position="79"/>
        <end position="99"/>
    </location>
</feature>
<dbReference type="InterPro" id="IPR021878">
    <property type="entry name" value="TgpA_N"/>
</dbReference>
<keyword evidence="2" id="KW-0472">Membrane</keyword>
<protein>
    <submittedName>
        <fullName evidence="4">Transglutaminase domain-containing protein</fullName>
    </submittedName>
</protein>
<feature type="domain" description="Transglutaminase-like" evidence="3">
    <location>
        <begin position="521"/>
        <end position="592"/>
    </location>
</feature>
<dbReference type="Gene3D" id="3.10.620.30">
    <property type="match status" value="1"/>
</dbReference>
<dbReference type="Proteomes" id="UP000594468">
    <property type="component" value="Chromosome"/>
</dbReference>
<dbReference type="PANTHER" id="PTHR42736:SF1">
    <property type="entry name" value="PROTEIN-GLUTAMINE GAMMA-GLUTAMYLTRANSFERASE"/>
    <property type="match status" value="1"/>
</dbReference>
<sequence>MTTILSDPAVLWRRAVNRWRTTFQQGDMIILFTTIVMLIMPALSLHASDWPVAIETIVPVLIISVLLGFVLARSHYGEVVALLLSTFYAGITILFVAAINEPGYLIPNMGSVLVRSIQWLIDLATGGINQDNLVFTLMIAVLFWYLGYNATWHIFRIDRVWRVIVPPGLILLTNIVLNDGEASLDLYLVLFLFGALLLIVRSNLDARQWDWYISGIAAPKNIRMQFLRIGAVLAAASLFVAWVVPTGGLQERLDEFQDFLQSDGARQFAEFWSRLISPVEGDGPATADYFGGDSLDLGGAIRLGDQIVFLVSAPQQPDADATRYYWRSRVFEEYGNGRWLPAATLRVTDAMAPMEIHYDPNVVGTARVAVDQVFTVSSAPTRIIHTAPQPAEVSVGGRIDLLRTGTDDNESSVNISVIRPLRVLNPGDTYGVTSLLSTATAYELREAGTSYPTWVAVPNAQMPAGITNDVVALARQIVDEAGATNPYDQAKAIETWLRTNIGYNEAIPEPPEGIDPVQWFLFDIQEGYCTYYATAMVSMLRSLGIPARMAAGFAQGEWDANLGQYVVRERDAHTWVEVYFPGYGWVEFEPTAAQMPLNRDGDNPLPPEQQAAALAATAEPTSTPTLLPSPTFVPTSTPQNDESQQQQPQQEMPSPTPTLTPTPTATPVIVPTVPPPAQPPQQDTSFVSFIFRALGMVLVAFLAFLALIMLMVFIYWWWEWRGMRNLSPVSRAYSRLQRYLPLVGLRMREDQTPEERRGQIVDKLPQVSRPVTAITRSYTEERYGHYSEDSPHTILNNDAADEAWPQVREHILVKWLKRFIPFWK</sequence>
<dbReference type="SMART" id="SM00460">
    <property type="entry name" value="TGc"/>
    <property type="match status" value="1"/>
</dbReference>
<evidence type="ECO:0000313" key="4">
    <source>
        <dbReference type="EMBL" id="QPC84998.1"/>
    </source>
</evidence>
<keyword evidence="2" id="KW-0812">Transmembrane</keyword>
<dbReference type="Pfam" id="PF01841">
    <property type="entry name" value="Transglut_core"/>
    <property type="match status" value="1"/>
</dbReference>
<feature type="transmembrane region" description="Helical" evidence="2">
    <location>
        <begin position="184"/>
        <end position="204"/>
    </location>
</feature>
<organism evidence="4 5">
    <name type="scientific">Phototrophicus methaneseepsis</name>
    <dbReference type="NCBI Taxonomy" id="2710758"/>
    <lineage>
        <taxon>Bacteria</taxon>
        <taxon>Bacillati</taxon>
        <taxon>Chloroflexota</taxon>
        <taxon>Candidatus Thermofontia</taxon>
        <taxon>Phototrophicales</taxon>
        <taxon>Phototrophicaceae</taxon>
        <taxon>Phototrophicus</taxon>
    </lineage>
</organism>
<feature type="compositionally biased region" description="Low complexity" evidence="1">
    <location>
        <begin position="608"/>
        <end position="653"/>
    </location>
</feature>